<dbReference type="InParanoid" id="B9T9H9"/>
<protein>
    <submittedName>
        <fullName evidence="1">Uncharacterized protein</fullName>
    </submittedName>
</protein>
<sequence length="60" mass="6631">MPITDDDQIDAAVVRPLMLKPDRMMTPAPRKPMPVTTPWITRVGSTSATDDPCPPNQWLG</sequence>
<organism evidence="1 2">
    <name type="scientific">Ricinus communis</name>
    <name type="common">Castor bean</name>
    <dbReference type="NCBI Taxonomy" id="3988"/>
    <lineage>
        <taxon>Eukaryota</taxon>
        <taxon>Viridiplantae</taxon>
        <taxon>Streptophyta</taxon>
        <taxon>Embryophyta</taxon>
        <taxon>Tracheophyta</taxon>
        <taxon>Spermatophyta</taxon>
        <taxon>Magnoliopsida</taxon>
        <taxon>eudicotyledons</taxon>
        <taxon>Gunneridae</taxon>
        <taxon>Pentapetalae</taxon>
        <taxon>rosids</taxon>
        <taxon>fabids</taxon>
        <taxon>Malpighiales</taxon>
        <taxon>Euphorbiaceae</taxon>
        <taxon>Acalyphoideae</taxon>
        <taxon>Acalypheae</taxon>
        <taxon>Ricinus</taxon>
    </lineage>
</organism>
<accession>B9T9H9</accession>
<reference evidence="2" key="1">
    <citation type="journal article" date="2010" name="Nat. Biotechnol.">
        <title>Draft genome sequence of the oilseed species Ricinus communis.</title>
        <authorList>
            <person name="Chan A.P."/>
            <person name="Crabtree J."/>
            <person name="Zhao Q."/>
            <person name="Lorenzi H."/>
            <person name="Orvis J."/>
            <person name="Puiu D."/>
            <person name="Melake-Berhan A."/>
            <person name="Jones K.M."/>
            <person name="Redman J."/>
            <person name="Chen G."/>
            <person name="Cahoon E.B."/>
            <person name="Gedil M."/>
            <person name="Stanke M."/>
            <person name="Haas B.J."/>
            <person name="Wortman J.R."/>
            <person name="Fraser-Liggett C.M."/>
            <person name="Ravel J."/>
            <person name="Rabinowicz P.D."/>
        </authorList>
    </citation>
    <scope>NUCLEOTIDE SEQUENCE [LARGE SCALE GENOMIC DNA]</scope>
    <source>
        <strain evidence="2">cv. Hale</strain>
    </source>
</reference>
<evidence type="ECO:0000313" key="2">
    <source>
        <dbReference type="Proteomes" id="UP000008311"/>
    </source>
</evidence>
<evidence type="ECO:0000313" key="1">
    <source>
        <dbReference type="EMBL" id="EEF27485.1"/>
    </source>
</evidence>
<proteinExistence type="predicted"/>
<name>B9T9H9_RICCO</name>
<dbReference type="AlphaFoldDB" id="B9T9H9"/>
<gene>
    <name evidence="1" type="ORF">RCOM_0387500</name>
</gene>
<dbReference type="Proteomes" id="UP000008311">
    <property type="component" value="Unassembled WGS sequence"/>
</dbReference>
<dbReference type="EMBL" id="EQ975367">
    <property type="protein sequence ID" value="EEF27485.1"/>
    <property type="molecule type" value="Genomic_DNA"/>
</dbReference>
<keyword evidence="2" id="KW-1185">Reference proteome</keyword>